<gene>
    <name evidence="1" type="ORF">RDB_LOCUS26866</name>
</gene>
<protein>
    <submittedName>
        <fullName evidence="1">Uncharacterized protein</fullName>
    </submittedName>
</protein>
<proteinExistence type="predicted"/>
<reference evidence="1" key="1">
    <citation type="submission" date="2021-01" db="EMBL/GenBank/DDBJ databases">
        <authorList>
            <person name="Kaushik A."/>
        </authorList>
    </citation>
    <scope>NUCLEOTIDE SEQUENCE</scope>
    <source>
        <strain evidence="1">AG1-1B</strain>
    </source>
</reference>
<sequence>MHIEFGTMTEPHLPWHRRPYGFDHSHYEDVIGRMDREYQRSELTESVYSGETAVYSSTSIYSPTSFSGLRLKGAVHKDVNISFAEGLNIFGDNSDRDSEFGLIYEVQEMHWCSEQSDDPHEFIILRIVGMNSSSDREIWVRFKPYSGGGVMGDVADSLTPLLGPTVSSRATVTFENGINYEAVVEARATISGMHRLPVDVKTRAARAAELVEMLSLHIGKGLGLLDPQALCEIWPAVPTSDRRLFELEWYEMCDGTGQEFTVLLINGSSKLSSYDDWWVRLERVEMQDEVAISMSKDKVIRPGSELKHKVTFNDGVPFANVVDVLRNIPVGTNPILEDCWFYTSIIAQKLIMEVGEDVAECSIRDLMECWSGERGSQMLVNRVQSMLDNQSPGGPSEFLLFNVCEGKEDRRGVWVRMGKSMMPPFRETVGDS</sequence>
<comment type="caution">
    <text evidence="1">The sequence shown here is derived from an EMBL/GenBank/DDBJ whole genome shotgun (WGS) entry which is preliminary data.</text>
</comment>
<evidence type="ECO:0000313" key="2">
    <source>
        <dbReference type="Proteomes" id="UP000663826"/>
    </source>
</evidence>
<name>A0A8H2WJW2_9AGAM</name>
<organism evidence="1 2">
    <name type="scientific">Rhizoctonia solani</name>
    <dbReference type="NCBI Taxonomy" id="456999"/>
    <lineage>
        <taxon>Eukaryota</taxon>
        <taxon>Fungi</taxon>
        <taxon>Dikarya</taxon>
        <taxon>Basidiomycota</taxon>
        <taxon>Agaricomycotina</taxon>
        <taxon>Agaricomycetes</taxon>
        <taxon>Cantharellales</taxon>
        <taxon>Ceratobasidiaceae</taxon>
        <taxon>Rhizoctonia</taxon>
    </lineage>
</organism>
<dbReference type="EMBL" id="CAJMWQ010000893">
    <property type="protein sequence ID" value="CAE6393544.1"/>
    <property type="molecule type" value="Genomic_DNA"/>
</dbReference>
<accession>A0A8H2WJW2</accession>
<evidence type="ECO:0000313" key="1">
    <source>
        <dbReference type="EMBL" id="CAE6393544.1"/>
    </source>
</evidence>
<dbReference type="Proteomes" id="UP000663826">
    <property type="component" value="Unassembled WGS sequence"/>
</dbReference>
<dbReference type="AlphaFoldDB" id="A0A8H2WJW2"/>